<dbReference type="SUPFAM" id="SSF46785">
    <property type="entry name" value="Winged helix' DNA-binding domain"/>
    <property type="match status" value="1"/>
</dbReference>
<organism evidence="5 6">
    <name type="scientific">Labrys wisconsinensis</name>
    <dbReference type="NCBI Taxonomy" id="425677"/>
    <lineage>
        <taxon>Bacteria</taxon>
        <taxon>Pseudomonadati</taxon>
        <taxon>Pseudomonadota</taxon>
        <taxon>Alphaproteobacteria</taxon>
        <taxon>Hyphomicrobiales</taxon>
        <taxon>Xanthobacteraceae</taxon>
        <taxon>Labrys</taxon>
    </lineage>
</organism>
<dbReference type="SUPFAM" id="SSF48008">
    <property type="entry name" value="GntR ligand-binding domain-like"/>
    <property type="match status" value="1"/>
</dbReference>
<dbReference type="PROSITE" id="PS50949">
    <property type="entry name" value="HTH_GNTR"/>
    <property type="match status" value="1"/>
</dbReference>
<protein>
    <submittedName>
        <fullName evidence="5">DNA-binding GntR family transcriptional regulator</fullName>
    </submittedName>
</protein>
<accession>A0ABU0J0J0</accession>
<dbReference type="Gene3D" id="1.20.120.530">
    <property type="entry name" value="GntR ligand-binding domain-like"/>
    <property type="match status" value="1"/>
</dbReference>
<evidence type="ECO:0000256" key="1">
    <source>
        <dbReference type="ARBA" id="ARBA00023015"/>
    </source>
</evidence>
<sequence length="230" mass="23598">MAEAATFAGLGLAPLRQEAAPLRRKIAATLRSLIETGALPAGTRLIEKELCAELAVSRTALREALRELESEGLLVAGARGLAVGGLSPAEAADIYAVRAALEGQVAEQFVARADAAALARLEAAADALRRAYEGGPIEPILAAKRDFYDCLCAGAANTVVPELLARLNSRISRLRVRSLADPGRSAASLAEIEALLAALWAGDAAAARAAAIRHVERAAAAALGAALPAP</sequence>
<dbReference type="RefSeq" id="WP_307267945.1">
    <property type="nucleotide sequence ID" value="NZ_JAUSVX010000001.1"/>
</dbReference>
<keyword evidence="6" id="KW-1185">Reference proteome</keyword>
<dbReference type="EMBL" id="JAUSVX010000001">
    <property type="protein sequence ID" value="MDQ0467782.1"/>
    <property type="molecule type" value="Genomic_DNA"/>
</dbReference>
<reference evidence="5 6" key="1">
    <citation type="submission" date="2023-07" db="EMBL/GenBank/DDBJ databases">
        <title>Genomic Encyclopedia of Type Strains, Phase IV (KMG-IV): sequencing the most valuable type-strain genomes for metagenomic binning, comparative biology and taxonomic classification.</title>
        <authorList>
            <person name="Goeker M."/>
        </authorList>
    </citation>
    <scope>NUCLEOTIDE SEQUENCE [LARGE SCALE GENOMIC DNA]</scope>
    <source>
        <strain evidence="5 6">DSM 19619</strain>
    </source>
</reference>
<feature type="domain" description="HTH gntR-type" evidence="4">
    <location>
        <begin position="20"/>
        <end position="86"/>
    </location>
</feature>
<dbReference type="InterPro" id="IPR011711">
    <property type="entry name" value="GntR_C"/>
</dbReference>
<dbReference type="InterPro" id="IPR008920">
    <property type="entry name" value="TF_FadR/GntR_C"/>
</dbReference>
<dbReference type="Pfam" id="PF00392">
    <property type="entry name" value="GntR"/>
    <property type="match status" value="1"/>
</dbReference>
<dbReference type="PANTHER" id="PTHR43537">
    <property type="entry name" value="TRANSCRIPTIONAL REGULATOR, GNTR FAMILY"/>
    <property type="match status" value="1"/>
</dbReference>
<evidence type="ECO:0000259" key="4">
    <source>
        <dbReference type="PROSITE" id="PS50949"/>
    </source>
</evidence>
<dbReference type="InterPro" id="IPR000524">
    <property type="entry name" value="Tscrpt_reg_HTH_GntR"/>
</dbReference>
<dbReference type="Proteomes" id="UP001242480">
    <property type="component" value="Unassembled WGS sequence"/>
</dbReference>
<dbReference type="SMART" id="SM00895">
    <property type="entry name" value="FCD"/>
    <property type="match status" value="1"/>
</dbReference>
<comment type="caution">
    <text evidence="5">The sequence shown here is derived from an EMBL/GenBank/DDBJ whole genome shotgun (WGS) entry which is preliminary data.</text>
</comment>
<dbReference type="GO" id="GO:0003677">
    <property type="term" value="F:DNA binding"/>
    <property type="evidence" value="ECO:0007669"/>
    <property type="project" value="UniProtKB-KW"/>
</dbReference>
<keyword evidence="1" id="KW-0805">Transcription regulation</keyword>
<dbReference type="PRINTS" id="PR00035">
    <property type="entry name" value="HTHGNTR"/>
</dbReference>
<keyword evidence="3" id="KW-0804">Transcription</keyword>
<evidence type="ECO:0000313" key="6">
    <source>
        <dbReference type="Proteomes" id="UP001242480"/>
    </source>
</evidence>
<name>A0ABU0J0J0_9HYPH</name>
<dbReference type="Pfam" id="PF07729">
    <property type="entry name" value="FCD"/>
    <property type="match status" value="1"/>
</dbReference>
<evidence type="ECO:0000256" key="3">
    <source>
        <dbReference type="ARBA" id="ARBA00023163"/>
    </source>
</evidence>
<proteinExistence type="predicted"/>
<evidence type="ECO:0000256" key="2">
    <source>
        <dbReference type="ARBA" id="ARBA00023125"/>
    </source>
</evidence>
<evidence type="ECO:0000313" key="5">
    <source>
        <dbReference type="EMBL" id="MDQ0467782.1"/>
    </source>
</evidence>
<dbReference type="InterPro" id="IPR036388">
    <property type="entry name" value="WH-like_DNA-bd_sf"/>
</dbReference>
<dbReference type="InterPro" id="IPR036390">
    <property type="entry name" value="WH_DNA-bd_sf"/>
</dbReference>
<dbReference type="PANTHER" id="PTHR43537:SF24">
    <property type="entry name" value="GLUCONATE OPERON TRANSCRIPTIONAL REPRESSOR"/>
    <property type="match status" value="1"/>
</dbReference>
<dbReference type="SMART" id="SM00345">
    <property type="entry name" value="HTH_GNTR"/>
    <property type="match status" value="1"/>
</dbReference>
<dbReference type="CDD" id="cd07377">
    <property type="entry name" value="WHTH_GntR"/>
    <property type="match status" value="1"/>
</dbReference>
<dbReference type="Gene3D" id="1.10.10.10">
    <property type="entry name" value="Winged helix-like DNA-binding domain superfamily/Winged helix DNA-binding domain"/>
    <property type="match status" value="1"/>
</dbReference>
<gene>
    <name evidence="5" type="ORF">QO011_000777</name>
</gene>
<keyword evidence="2 5" id="KW-0238">DNA-binding</keyword>